<dbReference type="Pfam" id="PF22486">
    <property type="entry name" value="MATH_2"/>
    <property type="match status" value="1"/>
</dbReference>
<reference evidence="2" key="1">
    <citation type="submission" date="2014-09" db="EMBL/GenBank/DDBJ databases">
        <authorList>
            <person name="Magalhaes I.L.F."/>
            <person name="Oliveira U."/>
            <person name="Santos F.R."/>
            <person name="Vidigal T.H.D.A."/>
            <person name="Brescovit A.D."/>
            <person name="Santos A.J."/>
        </authorList>
    </citation>
    <scope>NUCLEOTIDE SEQUENCE</scope>
    <source>
        <tissue evidence="2">Shoot tissue taken approximately 20 cm above the soil surface</tissue>
    </source>
</reference>
<dbReference type="InterPro" id="IPR002083">
    <property type="entry name" value="MATH/TRAF_dom"/>
</dbReference>
<proteinExistence type="predicted"/>
<dbReference type="SUPFAM" id="SSF49599">
    <property type="entry name" value="TRAF domain-like"/>
    <property type="match status" value="1"/>
</dbReference>
<dbReference type="AlphaFoldDB" id="A0A0A9CLF8"/>
<feature type="domain" description="MATH" evidence="1">
    <location>
        <begin position="1"/>
        <end position="122"/>
    </location>
</feature>
<organism evidence="2">
    <name type="scientific">Arundo donax</name>
    <name type="common">Giant reed</name>
    <name type="synonym">Donax arundinaceus</name>
    <dbReference type="NCBI Taxonomy" id="35708"/>
    <lineage>
        <taxon>Eukaryota</taxon>
        <taxon>Viridiplantae</taxon>
        <taxon>Streptophyta</taxon>
        <taxon>Embryophyta</taxon>
        <taxon>Tracheophyta</taxon>
        <taxon>Spermatophyta</taxon>
        <taxon>Magnoliopsida</taxon>
        <taxon>Liliopsida</taxon>
        <taxon>Poales</taxon>
        <taxon>Poaceae</taxon>
        <taxon>PACMAD clade</taxon>
        <taxon>Arundinoideae</taxon>
        <taxon>Arundineae</taxon>
        <taxon>Arundo</taxon>
    </lineage>
</organism>
<dbReference type="InterPro" id="IPR008974">
    <property type="entry name" value="TRAF-like"/>
</dbReference>
<name>A0A0A9CLF8_ARUDO</name>
<dbReference type="PROSITE" id="PS50144">
    <property type="entry name" value="MATH"/>
    <property type="match status" value="1"/>
</dbReference>
<dbReference type="Gene3D" id="2.60.210.10">
    <property type="entry name" value="Apoptosis, Tumor Necrosis Factor Receptor Associated Protein 2, Chain A"/>
    <property type="match status" value="1"/>
</dbReference>
<sequence>MGFSALLEKDAISAHSAPFNFCGYEWFLGVTPMHKQSGDGIPYVALGLCLSQIGFNTDYIINAVFELSMYNHSNGTYCGRKASYSFSVNKMHSEKICLIPLQELLKSSDFLVGDTCVFGVRILKAAVSSPERNLL</sequence>
<reference evidence="2" key="2">
    <citation type="journal article" date="2015" name="Data Brief">
        <title>Shoot transcriptome of the giant reed, Arundo donax.</title>
        <authorList>
            <person name="Barrero R.A."/>
            <person name="Guerrero F.D."/>
            <person name="Moolhuijzen P."/>
            <person name="Goolsby J.A."/>
            <person name="Tidwell J."/>
            <person name="Bellgard S.E."/>
            <person name="Bellgard M.I."/>
        </authorList>
    </citation>
    <scope>NUCLEOTIDE SEQUENCE</scope>
    <source>
        <tissue evidence="2">Shoot tissue taken approximately 20 cm above the soil surface</tissue>
    </source>
</reference>
<dbReference type="CDD" id="cd00121">
    <property type="entry name" value="MATH"/>
    <property type="match status" value="1"/>
</dbReference>
<dbReference type="PANTHER" id="PTHR46162:SF2">
    <property type="entry name" value="ANKYRIN REPEAT-CONTAINING PROTEIN-RELATED"/>
    <property type="match status" value="1"/>
</dbReference>
<dbReference type="PANTHER" id="PTHR46162">
    <property type="entry name" value="TRAF-LIKE FAMILY PROTEIN"/>
    <property type="match status" value="1"/>
</dbReference>
<evidence type="ECO:0000313" key="2">
    <source>
        <dbReference type="EMBL" id="JAD76426.1"/>
    </source>
</evidence>
<protein>
    <recommendedName>
        <fullName evidence="1">MATH domain-containing protein</fullName>
    </recommendedName>
</protein>
<accession>A0A0A9CLF8</accession>
<evidence type="ECO:0000259" key="1">
    <source>
        <dbReference type="PROSITE" id="PS50144"/>
    </source>
</evidence>
<dbReference type="EMBL" id="GBRH01221469">
    <property type="protein sequence ID" value="JAD76426.1"/>
    <property type="molecule type" value="Transcribed_RNA"/>
</dbReference>